<dbReference type="PROSITE" id="PS50001">
    <property type="entry name" value="SH2"/>
    <property type="match status" value="1"/>
</dbReference>
<feature type="non-terminal residue" evidence="4">
    <location>
        <position position="155"/>
    </location>
</feature>
<dbReference type="PANTHER" id="PTHR19969:SF19">
    <property type="entry name" value="SH2 DOMAIN-CONTAINING PROTEIN"/>
    <property type="match status" value="1"/>
</dbReference>
<dbReference type="InterPro" id="IPR000980">
    <property type="entry name" value="SH2"/>
</dbReference>
<keyword evidence="1 2" id="KW-0727">SH2 domain</keyword>
<reference evidence="4 5" key="1">
    <citation type="submission" date="2022-01" db="EMBL/GenBank/DDBJ databases">
        <title>A chromosomal length assembly of Cordylochernes scorpioides.</title>
        <authorList>
            <person name="Zeh D."/>
            <person name="Zeh J."/>
        </authorList>
    </citation>
    <scope>NUCLEOTIDE SEQUENCE [LARGE SCALE GENOMIC DNA]</scope>
    <source>
        <strain evidence="4">IN4F17</strain>
        <tissue evidence="4">Whole Body</tissue>
    </source>
</reference>
<evidence type="ECO:0000259" key="3">
    <source>
        <dbReference type="PROSITE" id="PS50001"/>
    </source>
</evidence>
<proteinExistence type="predicted"/>
<keyword evidence="5" id="KW-1185">Reference proteome</keyword>
<dbReference type="Pfam" id="PF00017">
    <property type="entry name" value="SH2"/>
    <property type="match status" value="1"/>
</dbReference>
<evidence type="ECO:0000313" key="4">
    <source>
        <dbReference type="EMBL" id="UYV80127.1"/>
    </source>
</evidence>
<name>A0ABY6LG03_9ARAC</name>
<feature type="domain" description="SH2" evidence="3">
    <location>
        <begin position="117"/>
        <end position="155"/>
    </location>
</feature>
<gene>
    <name evidence="4" type="ORF">LAZ67_18001776</name>
</gene>
<accession>A0ABY6LG03</accession>
<evidence type="ECO:0000313" key="5">
    <source>
        <dbReference type="Proteomes" id="UP001235939"/>
    </source>
</evidence>
<dbReference type="InterPro" id="IPR051184">
    <property type="entry name" value="Tyrosine-phos_adapter"/>
</dbReference>
<dbReference type="PRINTS" id="PR00401">
    <property type="entry name" value="SH2DOMAIN"/>
</dbReference>
<dbReference type="Proteomes" id="UP001235939">
    <property type="component" value="Chromosome 18"/>
</dbReference>
<dbReference type="SUPFAM" id="SSF55550">
    <property type="entry name" value="SH2 domain"/>
    <property type="match status" value="1"/>
</dbReference>
<evidence type="ECO:0000256" key="1">
    <source>
        <dbReference type="ARBA" id="ARBA00022999"/>
    </source>
</evidence>
<dbReference type="PANTHER" id="PTHR19969">
    <property type="entry name" value="SH2-SH3 ADAPTOR PROTEIN-RELATED"/>
    <property type="match status" value="1"/>
</dbReference>
<protein>
    <submittedName>
        <fullName evidence="4">Sem-5</fullName>
    </submittedName>
</protein>
<organism evidence="4 5">
    <name type="scientific">Cordylochernes scorpioides</name>
    <dbReference type="NCBI Taxonomy" id="51811"/>
    <lineage>
        <taxon>Eukaryota</taxon>
        <taxon>Metazoa</taxon>
        <taxon>Ecdysozoa</taxon>
        <taxon>Arthropoda</taxon>
        <taxon>Chelicerata</taxon>
        <taxon>Arachnida</taxon>
        <taxon>Pseudoscorpiones</taxon>
        <taxon>Cheliferoidea</taxon>
        <taxon>Chernetidae</taxon>
        <taxon>Cordylochernes</taxon>
    </lineage>
</organism>
<dbReference type="EMBL" id="CP092880">
    <property type="protein sequence ID" value="UYV80127.1"/>
    <property type="molecule type" value="Genomic_DNA"/>
</dbReference>
<sequence length="155" mass="17427">MRKNKPQILLQFQPHPNRESGTSIFGFSGTTTLVSYVPKKKRKSTKPYEGTPGKFSRTQICLECNQVLADHRIHVPSKFEGFFEKINEDGLVFRENKLNEGPTLPAGVLTGGWCDSWYHGRITRAQAEQKLMNQPEGCFLVRLSESSPGDLSLSV</sequence>
<dbReference type="Gene3D" id="3.30.505.10">
    <property type="entry name" value="SH2 domain"/>
    <property type="match status" value="1"/>
</dbReference>
<evidence type="ECO:0000256" key="2">
    <source>
        <dbReference type="PROSITE-ProRule" id="PRU00191"/>
    </source>
</evidence>
<dbReference type="InterPro" id="IPR036860">
    <property type="entry name" value="SH2_dom_sf"/>
</dbReference>
<dbReference type="CDD" id="cd00173">
    <property type="entry name" value="SH2"/>
    <property type="match status" value="1"/>
</dbReference>